<feature type="region of interest" description="Disordered" evidence="1">
    <location>
        <begin position="112"/>
        <end position="241"/>
    </location>
</feature>
<evidence type="ECO:0000256" key="2">
    <source>
        <dbReference type="SAM" id="Phobius"/>
    </source>
</evidence>
<comment type="caution">
    <text evidence="3">The sequence shown here is derived from an EMBL/GenBank/DDBJ whole genome shotgun (WGS) entry which is preliminary data.</text>
</comment>
<evidence type="ECO:0000256" key="1">
    <source>
        <dbReference type="SAM" id="MobiDB-lite"/>
    </source>
</evidence>
<sequence length="390" mass="39434">MTGVLVALQQTGEDRPLPPAAEHVVALLRSWGPGPQHLPGLALAGITLPTRLGPRFVDALVFTRCGVVVIAAHEPGPPEWPGPGDRTGAVVAAAKGALAGHEGGRHVTGLVAVVPPGAGSRGSEAAPGGGLPGGGPEAVSRLAGPGVAGRAHETAEEHSPGNDSADPHSGGPAMAGPGSGSDSGGPAVSQLSEPAAATEARSTGPESDQPNSAAAEPAPNVSSREVTLPEDPAHPSVLHWPDPHPVPGVAVVLADPRGLRRIIAQHNRWRTVWSADDVLDACYALSLAHLAPPRAALIAEGFPARLPVLSRVPDRPAVIPVAPELPPPPAVVAEDEPTAWGAPARGPVSAAFPRQRPIRQVPWGLLFVLAVLVAVGVVAAVFVNQVFHGS</sequence>
<keyword evidence="2" id="KW-0472">Membrane</keyword>
<dbReference type="OrthoDB" id="3620486at2"/>
<protein>
    <submittedName>
        <fullName evidence="3">Uncharacterized protein</fullName>
    </submittedName>
</protein>
<keyword evidence="2" id="KW-1133">Transmembrane helix</keyword>
<feature type="transmembrane region" description="Helical" evidence="2">
    <location>
        <begin position="363"/>
        <end position="387"/>
    </location>
</feature>
<feature type="compositionally biased region" description="Polar residues" evidence="1">
    <location>
        <begin position="200"/>
        <end position="212"/>
    </location>
</feature>
<keyword evidence="4" id="KW-1185">Reference proteome</keyword>
<keyword evidence="2" id="KW-0812">Transmembrane</keyword>
<organism evidence="3 4">
    <name type="scientific">Amycolatopsis rifamycinica</name>
    <dbReference type="NCBI Taxonomy" id="287986"/>
    <lineage>
        <taxon>Bacteria</taxon>
        <taxon>Bacillati</taxon>
        <taxon>Actinomycetota</taxon>
        <taxon>Actinomycetes</taxon>
        <taxon>Pseudonocardiales</taxon>
        <taxon>Pseudonocardiaceae</taxon>
        <taxon>Amycolatopsis</taxon>
    </lineage>
</organism>
<proteinExistence type="predicted"/>
<accession>A0A066TRB8</accession>
<dbReference type="STRING" id="287986.DV20_36145"/>
<dbReference type="Proteomes" id="UP000027345">
    <property type="component" value="Unassembled WGS sequence"/>
</dbReference>
<evidence type="ECO:0000313" key="4">
    <source>
        <dbReference type="Proteomes" id="UP000027345"/>
    </source>
</evidence>
<evidence type="ECO:0000313" key="3">
    <source>
        <dbReference type="EMBL" id="KDN17415.1"/>
    </source>
</evidence>
<name>A0A066TRB8_9PSEU</name>
<dbReference type="eggNOG" id="ENOG50344NK">
    <property type="taxonomic scope" value="Bacteria"/>
</dbReference>
<dbReference type="AlphaFoldDB" id="A0A066TRB8"/>
<feature type="compositionally biased region" description="Gly residues" evidence="1">
    <location>
        <begin position="127"/>
        <end position="136"/>
    </location>
</feature>
<reference evidence="3 4" key="1">
    <citation type="submission" date="2014-05" db="EMBL/GenBank/DDBJ databases">
        <title>Draft genome sequence of Amycolatopsis rifamycinica DSM 46095.</title>
        <authorList>
            <person name="Lal R."/>
            <person name="Saxena A."/>
            <person name="Kumari R."/>
            <person name="Mukherjee U."/>
            <person name="Singh P."/>
            <person name="Sangwan N."/>
            <person name="Mahato N.K."/>
        </authorList>
    </citation>
    <scope>NUCLEOTIDE SEQUENCE [LARGE SCALE GENOMIC DNA]</scope>
    <source>
        <strain evidence="3 4">DSM 46095</strain>
    </source>
</reference>
<gene>
    <name evidence="3" type="ORF">DV20_36145</name>
</gene>
<feature type="compositionally biased region" description="Basic and acidic residues" evidence="1">
    <location>
        <begin position="150"/>
        <end position="160"/>
    </location>
</feature>
<dbReference type="EMBL" id="JMQI01000073">
    <property type="protein sequence ID" value="KDN17415.1"/>
    <property type="molecule type" value="Genomic_DNA"/>
</dbReference>